<dbReference type="GO" id="GO:0046873">
    <property type="term" value="F:metal ion transmembrane transporter activity"/>
    <property type="evidence" value="ECO:0007669"/>
    <property type="project" value="InterPro"/>
</dbReference>
<feature type="transmembrane region" description="Helical" evidence="8">
    <location>
        <begin position="6"/>
        <end position="28"/>
    </location>
</feature>
<feature type="transmembrane region" description="Helical" evidence="8">
    <location>
        <begin position="319"/>
        <end position="338"/>
    </location>
</feature>
<keyword evidence="5" id="KW-0333">Golgi apparatus</keyword>
<reference evidence="9 10" key="1">
    <citation type="submission" date="2015-03" db="EMBL/GenBank/DDBJ databases">
        <title>Draft genome of the nematode, Opisthorchis viverrini.</title>
        <authorList>
            <person name="Mitreva M."/>
        </authorList>
    </citation>
    <scope>NUCLEOTIDE SEQUENCE [LARGE SCALE GENOMIC DNA]</scope>
    <source>
        <strain evidence="9">Khon Kaen</strain>
    </source>
</reference>
<evidence type="ECO:0000313" key="9">
    <source>
        <dbReference type="EMBL" id="OON19830.1"/>
    </source>
</evidence>
<dbReference type="InterPro" id="IPR003689">
    <property type="entry name" value="ZIP"/>
</dbReference>
<proteinExistence type="predicted"/>
<dbReference type="Pfam" id="PF02535">
    <property type="entry name" value="Zip"/>
    <property type="match status" value="1"/>
</dbReference>
<feature type="transmembrane region" description="Helical" evidence="8">
    <location>
        <begin position="35"/>
        <end position="55"/>
    </location>
</feature>
<dbReference type="Proteomes" id="UP000243686">
    <property type="component" value="Unassembled WGS sequence"/>
</dbReference>
<feature type="non-terminal residue" evidence="9">
    <location>
        <position position="522"/>
    </location>
</feature>
<feature type="region of interest" description="Disordered" evidence="7">
    <location>
        <begin position="70"/>
        <end position="106"/>
    </location>
</feature>
<feature type="compositionally biased region" description="Basic and acidic residues" evidence="7">
    <location>
        <begin position="70"/>
        <end position="99"/>
    </location>
</feature>
<keyword evidence="3 8" id="KW-0812">Transmembrane</keyword>
<feature type="transmembrane region" description="Helical" evidence="8">
    <location>
        <begin position="249"/>
        <end position="272"/>
    </location>
</feature>
<keyword evidence="10" id="KW-1185">Reference proteome</keyword>
<feature type="transmembrane region" description="Helical" evidence="8">
    <location>
        <begin position="144"/>
        <end position="162"/>
    </location>
</feature>
<dbReference type="GO" id="GO:0000139">
    <property type="term" value="C:Golgi membrane"/>
    <property type="evidence" value="ECO:0007669"/>
    <property type="project" value="UniProtKB-SubCell"/>
</dbReference>
<comment type="subcellular location">
    <subcellularLocation>
        <location evidence="1">Endomembrane system</location>
        <topology evidence="1">Multi-pass membrane protein</topology>
    </subcellularLocation>
    <subcellularLocation>
        <location evidence="2">Golgi apparatus membrane</location>
    </subcellularLocation>
</comment>
<keyword evidence="6 8" id="KW-0472">Membrane</keyword>
<name>A0A1S8WZC1_OPIVI</name>
<evidence type="ECO:0000256" key="3">
    <source>
        <dbReference type="ARBA" id="ARBA00022692"/>
    </source>
</evidence>
<evidence type="ECO:0000256" key="2">
    <source>
        <dbReference type="ARBA" id="ARBA00004394"/>
    </source>
</evidence>
<evidence type="ECO:0000256" key="5">
    <source>
        <dbReference type="ARBA" id="ARBA00023034"/>
    </source>
</evidence>
<organism evidence="9 10">
    <name type="scientific">Opisthorchis viverrini</name>
    <name type="common">Southeast Asian liver fluke</name>
    <dbReference type="NCBI Taxonomy" id="6198"/>
    <lineage>
        <taxon>Eukaryota</taxon>
        <taxon>Metazoa</taxon>
        <taxon>Spiralia</taxon>
        <taxon>Lophotrochozoa</taxon>
        <taxon>Platyhelminthes</taxon>
        <taxon>Trematoda</taxon>
        <taxon>Digenea</taxon>
        <taxon>Opisthorchiida</taxon>
        <taxon>Opisthorchiata</taxon>
        <taxon>Opisthorchiidae</taxon>
        <taxon>Opisthorchis</taxon>
    </lineage>
</organism>
<gene>
    <name evidence="9" type="ORF">X801_04298</name>
</gene>
<evidence type="ECO:0000256" key="4">
    <source>
        <dbReference type="ARBA" id="ARBA00022989"/>
    </source>
</evidence>
<protein>
    <submittedName>
        <fullName evidence="9">Metal cation transporter, ZIP family</fullName>
    </submittedName>
</protein>
<evidence type="ECO:0000256" key="1">
    <source>
        <dbReference type="ARBA" id="ARBA00004127"/>
    </source>
</evidence>
<dbReference type="EMBL" id="KV893024">
    <property type="protein sequence ID" value="OON19830.1"/>
    <property type="molecule type" value="Genomic_DNA"/>
</dbReference>
<accession>A0A1S8WZC1</accession>
<evidence type="ECO:0000256" key="7">
    <source>
        <dbReference type="SAM" id="MobiDB-lite"/>
    </source>
</evidence>
<dbReference type="InterPro" id="IPR045891">
    <property type="entry name" value="ZIP9"/>
</dbReference>
<dbReference type="PANTHER" id="PTHR16133:SF0">
    <property type="entry name" value="ZINC_IRON REGULATED TRANSPORTER-RELATED PROTEIN 102B, ISOFORM E"/>
    <property type="match status" value="1"/>
</dbReference>
<feature type="transmembrane region" description="Helical" evidence="8">
    <location>
        <begin position="284"/>
        <end position="307"/>
    </location>
</feature>
<dbReference type="AlphaFoldDB" id="A0A1S8WZC1"/>
<sequence length="522" mass="55600">MTGMISFLLLNLMLFVGSYLAGCIPILFNFPAARLRLLTIFGAGLLLGAALVVIIPEGVHSLYTASSRSHAEHTHDSLTNPDNEHANVRSRRLAEEKEQQPPLDGVGAAPPVAAAIDPGQSKSRILQDKEHEAASYLPFSLLSIHQHVGIALLLGYLCMLFVDQLGTRLLAAPCCTCLLPGLFSCPRRCCFRTSSGTSPAASTSGCSASNGAGAGHQRATATLGLVVHSFADGLALGAAFASEQVQLELILFLAIILHKIPAAFGLCCYLIHEGFSRDAIRIHLSIFAAASPLAALLTYVCLAWPAVDQAASQAAIKTGFALLLSGGTFLYVAASHILPEIIQAHSASPEGDSRKHTGVPENANPSDYTLYTMGSQDPVIGYNKSSSASNSSNVTAPGTSVPHLRLPDLLVLTAGSITTVCLGELWKFRLNQIVLDGTLALFGLLIMGDVLTRYPVTQTDRTVKQQRSANLRFGCRLTIAMKGKTRLGERKEQLPRACGINLDLLGKLKNGNSDSQQRRNKN</sequence>
<dbReference type="GO" id="GO:0006829">
    <property type="term" value="P:zinc ion transport"/>
    <property type="evidence" value="ECO:0007669"/>
    <property type="project" value="InterPro"/>
</dbReference>
<dbReference type="PANTHER" id="PTHR16133">
    <property type="entry name" value="SOLUTE CARRIER FAMILY 39 ZINC TRANSPORTER , MEMBER 9-RELATED"/>
    <property type="match status" value="1"/>
</dbReference>
<keyword evidence="4 8" id="KW-1133">Transmembrane helix</keyword>
<evidence type="ECO:0000256" key="8">
    <source>
        <dbReference type="SAM" id="Phobius"/>
    </source>
</evidence>
<evidence type="ECO:0000256" key="6">
    <source>
        <dbReference type="ARBA" id="ARBA00023136"/>
    </source>
</evidence>
<evidence type="ECO:0000313" key="10">
    <source>
        <dbReference type="Proteomes" id="UP000243686"/>
    </source>
</evidence>